<dbReference type="AlphaFoldDB" id="A0A8J3DED2"/>
<evidence type="ECO:0000256" key="10">
    <source>
        <dbReference type="ARBA" id="ARBA00022723"/>
    </source>
</evidence>
<dbReference type="EMBL" id="BMZO01000001">
    <property type="protein sequence ID" value="GHC63074.1"/>
    <property type="molecule type" value="Genomic_DNA"/>
</dbReference>
<dbReference type="PANTHER" id="PTHR34299">
    <property type="entry name" value="DIACYLGLYCEROL KINASE"/>
    <property type="match status" value="1"/>
</dbReference>
<dbReference type="CDD" id="cd14264">
    <property type="entry name" value="DAGK_IM"/>
    <property type="match status" value="1"/>
</dbReference>
<evidence type="ECO:0000256" key="24">
    <source>
        <dbReference type="RuleBase" id="RU363065"/>
    </source>
</evidence>
<keyword evidence="19 24" id="KW-1208">Phospholipid metabolism</keyword>
<evidence type="ECO:0000256" key="4">
    <source>
        <dbReference type="ARBA" id="ARBA00017575"/>
    </source>
</evidence>
<protein>
    <recommendedName>
        <fullName evidence="4 24">Diacylglycerol kinase</fullName>
        <ecNumber evidence="3 24">2.7.1.107</ecNumber>
    </recommendedName>
</protein>
<evidence type="ECO:0000256" key="2">
    <source>
        <dbReference type="ARBA" id="ARBA00005967"/>
    </source>
</evidence>
<feature type="binding site" evidence="22">
    <location>
        <begin position="102"/>
        <end position="103"/>
    </location>
    <ligand>
        <name>ATP</name>
        <dbReference type="ChEBI" id="CHEBI:30616"/>
    </ligand>
</feature>
<comment type="function">
    <text evidence="24">Catalyzes the ATP-dependent phosphorylation of sn-l,2-diacylglycerol (DAG) to phosphatidic acid. Involved in the recycling of diacylglycerol produced as a by-product during membrane-derived oligosaccharide (MDO) biosynthesis.</text>
</comment>
<keyword evidence="14 23" id="KW-0460">Magnesium</keyword>
<dbReference type="Pfam" id="PF01219">
    <property type="entry name" value="DAGK_prokar"/>
    <property type="match status" value="1"/>
</dbReference>
<dbReference type="GO" id="GO:0005524">
    <property type="term" value="F:ATP binding"/>
    <property type="evidence" value="ECO:0007669"/>
    <property type="project" value="UniProtKB-KW"/>
</dbReference>
<dbReference type="PANTHER" id="PTHR34299:SF1">
    <property type="entry name" value="DIACYLGLYCEROL KINASE"/>
    <property type="match status" value="1"/>
</dbReference>
<dbReference type="Proteomes" id="UP000641137">
    <property type="component" value="Unassembled WGS sequence"/>
</dbReference>
<dbReference type="GO" id="GO:0006654">
    <property type="term" value="P:phosphatidic acid biosynthetic process"/>
    <property type="evidence" value="ECO:0007669"/>
    <property type="project" value="InterPro"/>
</dbReference>
<evidence type="ECO:0000256" key="23">
    <source>
        <dbReference type="PIRSR" id="PIRSR600829-4"/>
    </source>
</evidence>
<feature type="transmembrane region" description="Helical" evidence="24">
    <location>
        <begin position="46"/>
        <end position="76"/>
    </location>
</feature>
<dbReference type="GO" id="GO:0046872">
    <property type="term" value="F:metal ion binding"/>
    <property type="evidence" value="ECO:0007669"/>
    <property type="project" value="UniProtKB-KW"/>
</dbReference>
<dbReference type="InterPro" id="IPR033718">
    <property type="entry name" value="DAGK_prok"/>
</dbReference>
<feature type="binding site" evidence="21">
    <location>
        <position position="106"/>
    </location>
    <ligand>
        <name>substrate</name>
    </ligand>
</feature>
<dbReference type="GO" id="GO:0005886">
    <property type="term" value="C:plasma membrane"/>
    <property type="evidence" value="ECO:0007669"/>
    <property type="project" value="UniProtKB-SubCell"/>
</dbReference>
<evidence type="ECO:0000256" key="5">
    <source>
        <dbReference type="ARBA" id="ARBA00022475"/>
    </source>
</evidence>
<comment type="caution">
    <text evidence="24">Lacks conserved residue(s) required for the propagation of feature annotation.</text>
</comment>
<evidence type="ECO:0000256" key="14">
    <source>
        <dbReference type="ARBA" id="ARBA00022842"/>
    </source>
</evidence>
<name>A0A8J3DED2_9HYPH</name>
<dbReference type="InterPro" id="IPR036945">
    <property type="entry name" value="DAGK_sf"/>
</dbReference>
<comment type="similarity">
    <text evidence="2 24">Belongs to the bacterial diacylglycerol kinase family.</text>
</comment>
<reference evidence="25" key="2">
    <citation type="submission" date="2020-09" db="EMBL/GenBank/DDBJ databases">
        <authorList>
            <person name="Sun Q."/>
            <person name="Kim S."/>
        </authorList>
    </citation>
    <scope>NUCLEOTIDE SEQUENCE</scope>
    <source>
        <strain evidence="25">KCTC 42097</strain>
    </source>
</reference>
<dbReference type="RefSeq" id="WP_189487444.1">
    <property type="nucleotide sequence ID" value="NZ_BMZO01000001.1"/>
</dbReference>
<keyword evidence="13 22" id="KW-0067">ATP-binding</keyword>
<evidence type="ECO:0000256" key="7">
    <source>
        <dbReference type="ARBA" id="ARBA00022519"/>
    </source>
</evidence>
<keyword evidence="5" id="KW-1003">Cell membrane</keyword>
<evidence type="ECO:0000256" key="16">
    <source>
        <dbReference type="ARBA" id="ARBA00023098"/>
    </source>
</evidence>
<keyword evidence="17 24" id="KW-0472">Membrane</keyword>
<feature type="binding site" evidence="23">
    <location>
        <position position="84"/>
    </location>
    <ligand>
        <name>a divalent metal cation</name>
        <dbReference type="ChEBI" id="CHEBI:60240"/>
    </ligand>
</feature>
<evidence type="ECO:0000256" key="11">
    <source>
        <dbReference type="ARBA" id="ARBA00022741"/>
    </source>
</evidence>
<evidence type="ECO:0000256" key="13">
    <source>
        <dbReference type="ARBA" id="ARBA00022840"/>
    </source>
</evidence>
<feature type="transmembrane region" description="Helical" evidence="24">
    <location>
        <begin position="107"/>
        <end position="129"/>
    </location>
</feature>
<feature type="binding site" evidence="22">
    <location>
        <position position="36"/>
    </location>
    <ligand>
        <name>ATP</name>
        <dbReference type="ChEBI" id="CHEBI:30616"/>
    </ligand>
</feature>
<keyword evidence="9 24" id="KW-0812">Transmembrane</keyword>
<feature type="binding site" evidence="22">
    <location>
        <position position="84"/>
    </location>
    <ligand>
        <name>ATP</name>
        <dbReference type="ChEBI" id="CHEBI:30616"/>
    </ligand>
</feature>
<evidence type="ECO:0000256" key="6">
    <source>
        <dbReference type="ARBA" id="ARBA00022516"/>
    </source>
</evidence>
<keyword evidence="8 24" id="KW-0808">Transferase</keyword>
<evidence type="ECO:0000256" key="17">
    <source>
        <dbReference type="ARBA" id="ARBA00023136"/>
    </source>
</evidence>
<feature type="binding site" evidence="21">
    <location>
        <begin position="38"/>
        <end position="42"/>
    </location>
    <ligand>
        <name>substrate</name>
    </ligand>
</feature>
<evidence type="ECO:0000313" key="25">
    <source>
        <dbReference type="EMBL" id="GHC63074.1"/>
    </source>
</evidence>
<proteinExistence type="inferred from homology"/>
<keyword evidence="15 24" id="KW-1133">Transmembrane helix</keyword>
<evidence type="ECO:0000256" key="15">
    <source>
        <dbReference type="ARBA" id="ARBA00022989"/>
    </source>
</evidence>
<evidence type="ECO:0000256" key="18">
    <source>
        <dbReference type="ARBA" id="ARBA00023209"/>
    </source>
</evidence>
<evidence type="ECO:0000256" key="9">
    <source>
        <dbReference type="ARBA" id="ARBA00022692"/>
    </source>
</evidence>
<evidence type="ECO:0000256" key="8">
    <source>
        <dbReference type="ARBA" id="ARBA00022679"/>
    </source>
</evidence>
<reference evidence="25" key="1">
    <citation type="journal article" date="2014" name="Int. J. Syst. Evol. Microbiol.">
        <title>Complete genome sequence of Corynebacterium casei LMG S-19264T (=DSM 44701T), isolated from a smear-ripened cheese.</title>
        <authorList>
            <consortium name="US DOE Joint Genome Institute (JGI-PGF)"/>
            <person name="Walter F."/>
            <person name="Albersmeier A."/>
            <person name="Kalinowski J."/>
            <person name="Ruckert C."/>
        </authorList>
    </citation>
    <scope>NUCLEOTIDE SEQUENCE</scope>
    <source>
        <strain evidence="25">KCTC 42097</strain>
    </source>
</reference>
<dbReference type="GO" id="GO:0004143">
    <property type="term" value="F:ATP-dependent diacylglycerol kinase activity"/>
    <property type="evidence" value="ECO:0007669"/>
    <property type="project" value="UniProtKB-EC"/>
</dbReference>
<dbReference type="PROSITE" id="PS01069">
    <property type="entry name" value="DAGK_PROKAR"/>
    <property type="match status" value="1"/>
</dbReference>
<evidence type="ECO:0000256" key="12">
    <source>
        <dbReference type="ARBA" id="ARBA00022777"/>
    </source>
</evidence>
<keyword evidence="16 24" id="KW-0443">Lipid metabolism</keyword>
<keyword evidence="10 23" id="KW-0479">Metal-binding</keyword>
<evidence type="ECO:0000256" key="19">
    <source>
        <dbReference type="ARBA" id="ARBA00023264"/>
    </source>
</evidence>
<organism evidence="25 26">
    <name type="scientific">Limoniibacter endophyticus</name>
    <dbReference type="NCBI Taxonomy" id="1565040"/>
    <lineage>
        <taxon>Bacteria</taxon>
        <taxon>Pseudomonadati</taxon>
        <taxon>Pseudomonadota</taxon>
        <taxon>Alphaproteobacteria</taxon>
        <taxon>Hyphomicrobiales</taxon>
        <taxon>Bartonellaceae</taxon>
        <taxon>Limoniibacter</taxon>
    </lineage>
</organism>
<keyword evidence="12 24" id="KW-0418">Kinase</keyword>
<comment type="catalytic activity">
    <reaction evidence="24">
        <text>a 1,2-diacyl-sn-glycerol + ATP = a 1,2-diacyl-sn-glycero-3-phosphate + ADP + H(+)</text>
        <dbReference type="Rhea" id="RHEA:10272"/>
        <dbReference type="ChEBI" id="CHEBI:15378"/>
        <dbReference type="ChEBI" id="CHEBI:17815"/>
        <dbReference type="ChEBI" id="CHEBI:30616"/>
        <dbReference type="ChEBI" id="CHEBI:58608"/>
        <dbReference type="ChEBI" id="CHEBI:456216"/>
        <dbReference type="EC" id="2.7.1.107"/>
    </reaction>
</comment>
<feature type="binding site" evidence="23">
    <location>
        <position position="36"/>
    </location>
    <ligand>
        <name>a divalent metal cation</name>
        <dbReference type="ChEBI" id="CHEBI:60240"/>
    </ligand>
</feature>
<evidence type="ECO:0000256" key="21">
    <source>
        <dbReference type="PIRSR" id="PIRSR600829-2"/>
    </source>
</evidence>
<keyword evidence="7 24" id="KW-0997">Cell inner membrane</keyword>
<keyword evidence="6" id="KW-0444">Lipid biosynthesis</keyword>
<keyword evidence="11 22" id="KW-0547">Nucleotide-binding</keyword>
<dbReference type="EC" id="2.7.1.107" evidence="3 24"/>
<keyword evidence="18" id="KW-0594">Phospholipid biosynthesis</keyword>
<dbReference type="InterPro" id="IPR000829">
    <property type="entry name" value="DAGK"/>
</dbReference>
<comment type="subcellular location">
    <subcellularLocation>
        <location evidence="1 24">Cell inner membrane</location>
        <topology evidence="1 24">Multi-pass membrane protein</topology>
    </subcellularLocation>
</comment>
<sequence length="130" mass="14209">MTDKTKNSAFPKKEGLSHLFAALGYSLAGAKRLIRETASRHEIIAFLAALLLFALVRASLFQFLGLIVLFLVLLAIEALNTAIEETVDYISLETAQPAKHAKDLGSLAVFCMLFANGLYILGVIVSRIWV</sequence>
<evidence type="ECO:0000256" key="20">
    <source>
        <dbReference type="PIRSR" id="PIRSR600829-1"/>
    </source>
</evidence>
<accession>A0A8J3DED2</accession>
<evidence type="ECO:0000313" key="26">
    <source>
        <dbReference type="Proteomes" id="UP000641137"/>
    </source>
</evidence>
<keyword evidence="26" id="KW-1185">Reference proteome</keyword>
<feature type="binding site" evidence="22">
    <location>
        <position position="25"/>
    </location>
    <ligand>
        <name>ATP</name>
        <dbReference type="ChEBI" id="CHEBI:30616"/>
    </ligand>
</feature>
<evidence type="ECO:0000256" key="1">
    <source>
        <dbReference type="ARBA" id="ARBA00004429"/>
    </source>
</evidence>
<comment type="cofactor">
    <cofactor evidence="23">
        <name>Mg(2+)</name>
        <dbReference type="ChEBI" id="CHEBI:18420"/>
    </cofactor>
    <text evidence="23">Mn(2+), Zn(2+), Cd(2+) and Co(2+) support activity to lesser extents.</text>
</comment>
<gene>
    <name evidence="25" type="ORF">GCM10010136_04580</name>
</gene>
<comment type="caution">
    <text evidence="25">The sequence shown here is derived from an EMBL/GenBank/DDBJ whole genome shotgun (WGS) entry which is preliminary data.</text>
</comment>
<dbReference type="Gene3D" id="1.10.287.3610">
    <property type="match status" value="1"/>
</dbReference>
<evidence type="ECO:0000256" key="3">
    <source>
        <dbReference type="ARBA" id="ARBA00012133"/>
    </source>
</evidence>
<feature type="binding site" evidence="21">
    <location>
        <position position="77"/>
    </location>
    <ligand>
        <name>substrate</name>
    </ligand>
</feature>
<feature type="active site" description="Proton acceptor" evidence="20">
    <location>
        <position position="77"/>
    </location>
</feature>
<evidence type="ECO:0000256" key="22">
    <source>
        <dbReference type="PIRSR" id="PIRSR600829-3"/>
    </source>
</evidence>